<reference evidence="1" key="1">
    <citation type="submission" date="2019-11" db="EMBL/GenBank/DDBJ databases">
        <title>Nori genome reveals adaptations in red seaweeds to the harsh intertidal environment.</title>
        <authorList>
            <person name="Wang D."/>
            <person name="Mao Y."/>
        </authorList>
    </citation>
    <scope>NUCLEOTIDE SEQUENCE</scope>
    <source>
        <tissue evidence="1">Gametophyte</tissue>
    </source>
</reference>
<dbReference type="Proteomes" id="UP000798662">
    <property type="component" value="Chromosome 3"/>
</dbReference>
<sequence length="110" mass="11638">MARGKAVRSELTPEVLKAEYLNFLAWDRETHHARSTLAPSHRPAPTPALAPAPAPAAAPAPTPAVVPAYSPPPAGEYAPPPAWSPVSAGDSPSLRTWTAPTKRRRTGGRY</sequence>
<gene>
    <name evidence="1" type="ORF">I4F81_010716</name>
</gene>
<organism evidence="1 2">
    <name type="scientific">Pyropia yezoensis</name>
    <name type="common">Susabi-nori</name>
    <name type="synonym">Porphyra yezoensis</name>
    <dbReference type="NCBI Taxonomy" id="2788"/>
    <lineage>
        <taxon>Eukaryota</taxon>
        <taxon>Rhodophyta</taxon>
        <taxon>Bangiophyceae</taxon>
        <taxon>Bangiales</taxon>
        <taxon>Bangiaceae</taxon>
        <taxon>Pyropia</taxon>
    </lineage>
</organism>
<name>A0ACC3CEL9_PYRYE</name>
<keyword evidence="2" id="KW-1185">Reference proteome</keyword>
<proteinExistence type="predicted"/>
<accession>A0ACC3CEL9</accession>
<dbReference type="EMBL" id="CM020620">
    <property type="protein sequence ID" value="KAK1868221.1"/>
    <property type="molecule type" value="Genomic_DNA"/>
</dbReference>
<protein>
    <submittedName>
        <fullName evidence="1">Uncharacterized protein</fullName>
    </submittedName>
</protein>
<comment type="caution">
    <text evidence="1">The sequence shown here is derived from an EMBL/GenBank/DDBJ whole genome shotgun (WGS) entry which is preliminary data.</text>
</comment>
<evidence type="ECO:0000313" key="1">
    <source>
        <dbReference type="EMBL" id="KAK1868221.1"/>
    </source>
</evidence>
<evidence type="ECO:0000313" key="2">
    <source>
        <dbReference type="Proteomes" id="UP000798662"/>
    </source>
</evidence>